<name>A0A0B7MJW5_9FIRM</name>
<sequence length="145" mass="16168">MTAVIIDVGELRKVKSRSEGFLGSVPNYSLDISGQKITFRDLTVEGEATNTGEGIYVRGKITGEVSLICSLCLKNFSVNLDVPFAENFYRVGEDIPQDMKDEPLQFYSGEEIDLSGIIREALQLMLPMKPVCRSECRGRVLTVWL</sequence>
<keyword evidence="2" id="KW-1185">Reference proteome</keyword>
<organism evidence="1 2">
    <name type="scientific">Syntrophaceticus schinkii</name>
    <dbReference type="NCBI Taxonomy" id="499207"/>
    <lineage>
        <taxon>Bacteria</taxon>
        <taxon>Bacillati</taxon>
        <taxon>Bacillota</taxon>
        <taxon>Clostridia</taxon>
        <taxon>Thermoanaerobacterales</taxon>
        <taxon>Thermoanaerobacterales Family III. Incertae Sedis</taxon>
        <taxon>Syntrophaceticus</taxon>
    </lineage>
</organism>
<proteinExistence type="predicted"/>
<evidence type="ECO:0000313" key="2">
    <source>
        <dbReference type="Proteomes" id="UP000046155"/>
    </source>
</evidence>
<evidence type="ECO:0008006" key="3">
    <source>
        <dbReference type="Google" id="ProtNLM"/>
    </source>
</evidence>
<protein>
    <recommendedName>
        <fullName evidence="3">DUF177 domain-containing protein</fullName>
    </recommendedName>
</protein>
<dbReference type="EMBL" id="CDRZ01000101">
    <property type="protein sequence ID" value="CEO88468.1"/>
    <property type="molecule type" value="Genomic_DNA"/>
</dbReference>
<accession>A0A0B7MJW5</accession>
<dbReference type="InterPro" id="IPR003772">
    <property type="entry name" value="YceD"/>
</dbReference>
<evidence type="ECO:0000313" key="1">
    <source>
        <dbReference type="EMBL" id="CEO88468.1"/>
    </source>
</evidence>
<dbReference type="Pfam" id="PF02620">
    <property type="entry name" value="YceD"/>
    <property type="match status" value="1"/>
</dbReference>
<reference evidence="2" key="1">
    <citation type="submission" date="2015-01" db="EMBL/GenBank/DDBJ databases">
        <authorList>
            <person name="Manzoor Shahid"/>
            <person name="Zubair Saima"/>
        </authorList>
    </citation>
    <scope>NUCLEOTIDE SEQUENCE [LARGE SCALE GENOMIC DNA]</scope>
    <source>
        <strain evidence="2">Sp3</strain>
    </source>
</reference>
<dbReference type="Proteomes" id="UP000046155">
    <property type="component" value="Unassembled WGS sequence"/>
</dbReference>
<dbReference type="AlphaFoldDB" id="A0A0B7MJW5"/>
<gene>
    <name evidence="1" type="ORF">SSCH_190040</name>
</gene>